<proteinExistence type="predicted"/>
<reference evidence="2" key="1">
    <citation type="journal article" date="2019" name="Int. J. Syst. Evol. Microbiol.">
        <title>The Global Catalogue of Microorganisms (GCM) 10K type strain sequencing project: providing services to taxonomists for standard genome sequencing and annotation.</title>
        <authorList>
            <consortium name="The Broad Institute Genomics Platform"/>
            <consortium name="The Broad Institute Genome Sequencing Center for Infectious Disease"/>
            <person name="Wu L."/>
            <person name="Ma J."/>
        </authorList>
    </citation>
    <scope>NUCLEOTIDE SEQUENCE [LARGE SCALE GENOMIC DNA]</scope>
    <source>
        <strain evidence="2">JCM 17926</strain>
    </source>
</reference>
<accession>A0ABP8M366</accession>
<dbReference type="RefSeq" id="WP_345162026.1">
    <property type="nucleotide sequence ID" value="NZ_BAABHC010000029.1"/>
</dbReference>
<dbReference type="Proteomes" id="UP001500552">
    <property type="component" value="Unassembled WGS sequence"/>
</dbReference>
<comment type="caution">
    <text evidence="1">The sequence shown here is derived from an EMBL/GenBank/DDBJ whole genome shotgun (WGS) entry which is preliminary data.</text>
</comment>
<organism evidence="1 2">
    <name type="scientific">Pontibacter saemangeumensis</name>
    <dbReference type="NCBI Taxonomy" id="1084525"/>
    <lineage>
        <taxon>Bacteria</taxon>
        <taxon>Pseudomonadati</taxon>
        <taxon>Bacteroidota</taxon>
        <taxon>Cytophagia</taxon>
        <taxon>Cytophagales</taxon>
        <taxon>Hymenobacteraceae</taxon>
        <taxon>Pontibacter</taxon>
    </lineage>
</organism>
<evidence type="ECO:0000313" key="1">
    <source>
        <dbReference type="EMBL" id="GAA4442326.1"/>
    </source>
</evidence>
<dbReference type="InterPro" id="IPR007838">
    <property type="entry name" value="Cell_div_ZapA-like"/>
</dbReference>
<protein>
    <recommendedName>
        <fullName evidence="3">Cell division protein ZapA</fullName>
    </recommendedName>
</protein>
<sequence>MGELAIKIRIAEREYPMRVKEEEEERIRVVGKILNERLRFFKDQFGLQDKQDLLALVAFETMVDKVKLEEEKDSHGTDIGQQLSVLEDILSTVNLK</sequence>
<name>A0ABP8M366_9BACT</name>
<evidence type="ECO:0008006" key="3">
    <source>
        <dbReference type="Google" id="ProtNLM"/>
    </source>
</evidence>
<dbReference type="Pfam" id="PF05164">
    <property type="entry name" value="ZapA"/>
    <property type="match status" value="1"/>
</dbReference>
<dbReference type="EMBL" id="BAABHC010000029">
    <property type="protein sequence ID" value="GAA4442326.1"/>
    <property type="molecule type" value="Genomic_DNA"/>
</dbReference>
<dbReference type="SUPFAM" id="SSF102829">
    <property type="entry name" value="Cell division protein ZapA-like"/>
    <property type="match status" value="1"/>
</dbReference>
<dbReference type="InterPro" id="IPR036192">
    <property type="entry name" value="Cell_div_ZapA-like_sf"/>
</dbReference>
<evidence type="ECO:0000313" key="2">
    <source>
        <dbReference type="Proteomes" id="UP001500552"/>
    </source>
</evidence>
<keyword evidence="2" id="KW-1185">Reference proteome</keyword>
<gene>
    <name evidence="1" type="ORF">GCM10023188_41910</name>
</gene>